<dbReference type="Gene3D" id="2.60.40.10">
    <property type="entry name" value="Immunoglobulins"/>
    <property type="match status" value="2"/>
</dbReference>
<dbReference type="InterPro" id="IPR051275">
    <property type="entry name" value="Cell_adhesion_signaling"/>
</dbReference>
<dbReference type="GO" id="GO:0005886">
    <property type="term" value="C:plasma membrane"/>
    <property type="evidence" value="ECO:0007669"/>
    <property type="project" value="TreeGrafter"/>
</dbReference>
<dbReference type="KEGG" id="aqu:109593061"/>
<accession>A0AAN0K3E9</accession>
<name>A0AAN0K3E9_AMPQE</name>
<evidence type="ECO:0000256" key="1">
    <source>
        <dbReference type="ARBA" id="ARBA00004479"/>
    </source>
</evidence>
<feature type="domain" description="Ig-like" evidence="6">
    <location>
        <begin position="187"/>
        <end position="267"/>
    </location>
</feature>
<dbReference type="PROSITE" id="PS50835">
    <property type="entry name" value="IG_LIKE"/>
    <property type="match status" value="2"/>
</dbReference>
<comment type="subcellular location">
    <subcellularLocation>
        <location evidence="1">Membrane</location>
        <topology evidence="1">Single-pass type I membrane protein</topology>
    </subcellularLocation>
</comment>
<dbReference type="InterPro" id="IPR013151">
    <property type="entry name" value="Immunoglobulin_dom"/>
</dbReference>
<evidence type="ECO:0000313" key="7">
    <source>
        <dbReference type="EnsemblMetazoa" id="XP_019863876.1"/>
    </source>
</evidence>
<keyword evidence="8" id="KW-1185">Reference proteome</keyword>
<dbReference type="Proteomes" id="UP000007879">
    <property type="component" value="Unassembled WGS sequence"/>
</dbReference>
<evidence type="ECO:0000259" key="6">
    <source>
        <dbReference type="PROSITE" id="PS50835"/>
    </source>
</evidence>
<dbReference type="SMART" id="SM00409">
    <property type="entry name" value="IG"/>
    <property type="match status" value="2"/>
</dbReference>
<dbReference type="RefSeq" id="XP_019863876.1">
    <property type="nucleotide sequence ID" value="XM_020008317.1"/>
</dbReference>
<organism evidence="7 8">
    <name type="scientific">Amphimedon queenslandica</name>
    <name type="common">Sponge</name>
    <dbReference type="NCBI Taxonomy" id="400682"/>
    <lineage>
        <taxon>Eukaryota</taxon>
        <taxon>Metazoa</taxon>
        <taxon>Porifera</taxon>
        <taxon>Demospongiae</taxon>
        <taxon>Heteroscleromorpha</taxon>
        <taxon>Haplosclerida</taxon>
        <taxon>Niphatidae</taxon>
        <taxon>Amphimedon</taxon>
    </lineage>
</organism>
<dbReference type="GO" id="GO:0005911">
    <property type="term" value="C:cell-cell junction"/>
    <property type="evidence" value="ECO:0007669"/>
    <property type="project" value="TreeGrafter"/>
</dbReference>
<dbReference type="PANTHER" id="PTHR11640:SF31">
    <property type="entry name" value="IRREGULAR CHIASM C-ROUGHEST PROTEIN-RELATED"/>
    <property type="match status" value="1"/>
</dbReference>
<keyword evidence="2" id="KW-0472">Membrane</keyword>
<evidence type="ECO:0000256" key="5">
    <source>
        <dbReference type="ARBA" id="ARBA00023319"/>
    </source>
</evidence>
<dbReference type="SUPFAM" id="SSF48726">
    <property type="entry name" value="Immunoglobulin"/>
    <property type="match status" value="2"/>
</dbReference>
<dbReference type="InterPro" id="IPR036179">
    <property type="entry name" value="Ig-like_dom_sf"/>
</dbReference>
<evidence type="ECO:0000256" key="4">
    <source>
        <dbReference type="ARBA" id="ARBA00023180"/>
    </source>
</evidence>
<keyword evidence="3" id="KW-1015">Disulfide bond</keyword>
<feature type="domain" description="Ig-like" evidence="6">
    <location>
        <begin position="75"/>
        <end position="154"/>
    </location>
</feature>
<dbReference type="Pfam" id="PF00047">
    <property type="entry name" value="ig"/>
    <property type="match status" value="1"/>
</dbReference>
<evidence type="ECO:0000256" key="3">
    <source>
        <dbReference type="ARBA" id="ARBA00023157"/>
    </source>
</evidence>
<dbReference type="GO" id="GO:0050839">
    <property type="term" value="F:cell adhesion molecule binding"/>
    <property type="evidence" value="ECO:0007669"/>
    <property type="project" value="TreeGrafter"/>
</dbReference>
<keyword evidence="4" id="KW-0325">Glycoprotein</keyword>
<dbReference type="InterPro" id="IPR007110">
    <property type="entry name" value="Ig-like_dom"/>
</dbReference>
<dbReference type="Pfam" id="PF13927">
    <property type="entry name" value="Ig_3"/>
    <property type="match status" value="1"/>
</dbReference>
<dbReference type="PANTHER" id="PTHR11640">
    <property type="entry name" value="NEPHRIN"/>
    <property type="match status" value="1"/>
</dbReference>
<dbReference type="GeneID" id="109593061"/>
<dbReference type="InterPro" id="IPR003599">
    <property type="entry name" value="Ig_sub"/>
</dbReference>
<dbReference type="GO" id="GO:0098609">
    <property type="term" value="P:cell-cell adhesion"/>
    <property type="evidence" value="ECO:0007669"/>
    <property type="project" value="TreeGrafter"/>
</dbReference>
<sequence>MVKWGPSKNISQQYFIHSYNEYFNYALTNIKLSDAGEYSCTYYLNSTTNNPYIIPSDVRTGVTNVTIKIPNGNNPSITPLYSYYTVGDSISLICSVTYPHSPLIDIATTVNIQWLNSSNHTLNSYTGINNNTEHTISYTINDVSLSDAGQYTCQYNISCTNHSFVLPSDNMRASTNVFIKIPNDKVPVINLIPHQSVYDAGSDITLSCSVTYPYSSYIDVDTNLTLQWFNSSNHILNSSTIINDNNGHTLTYTISNARLSNAGLYTCSFFINTSVPHIVTSDATRNFTIINVK</sequence>
<keyword evidence="5" id="KW-0393">Immunoglobulin domain</keyword>
<reference evidence="8" key="1">
    <citation type="journal article" date="2010" name="Nature">
        <title>The Amphimedon queenslandica genome and the evolution of animal complexity.</title>
        <authorList>
            <person name="Srivastava M."/>
            <person name="Simakov O."/>
            <person name="Chapman J."/>
            <person name="Fahey B."/>
            <person name="Gauthier M.E."/>
            <person name="Mitros T."/>
            <person name="Richards G.S."/>
            <person name="Conaco C."/>
            <person name="Dacre M."/>
            <person name="Hellsten U."/>
            <person name="Larroux C."/>
            <person name="Putnam N.H."/>
            <person name="Stanke M."/>
            <person name="Adamska M."/>
            <person name="Darling A."/>
            <person name="Degnan S.M."/>
            <person name="Oakley T.H."/>
            <person name="Plachetzki D.C."/>
            <person name="Zhai Y."/>
            <person name="Adamski M."/>
            <person name="Calcino A."/>
            <person name="Cummins S.F."/>
            <person name="Goodstein D.M."/>
            <person name="Harris C."/>
            <person name="Jackson D.J."/>
            <person name="Leys S.P."/>
            <person name="Shu S."/>
            <person name="Woodcroft B.J."/>
            <person name="Vervoort M."/>
            <person name="Kosik K.S."/>
            <person name="Manning G."/>
            <person name="Degnan B.M."/>
            <person name="Rokhsar D.S."/>
        </authorList>
    </citation>
    <scope>NUCLEOTIDE SEQUENCE [LARGE SCALE GENOMIC DNA]</scope>
</reference>
<dbReference type="AlphaFoldDB" id="A0AAN0K3E9"/>
<evidence type="ECO:0000313" key="8">
    <source>
        <dbReference type="Proteomes" id="UP000007879"/>
    </source>
</evidence>
<protein>
    <recommendedName>
        <fullName evidence="6">Ig-like domain-containing protein</fullName>
    </recommendedName>
</protein>
<reference evidence="7" key="2">
    <citation type="submission" date="2024-06" db="UniProtKB">
        <authorList>
            <consortium name="EnsemblMetazoa"/>
        </authorList>
    </citation>
    <scope>IDENTIFICATION</scope>
</reference>
<proteinExistence type="predicted"/>
<dbReference type="EnsemblMetazoa" id="XM_020008317.1">
    <property type="protein sequence ID" value="XP_019863876.1"/>
    <property type="gene ID" value="LOC109593061"/>
</dbReference>
<dbReference type="InterPro" id="IPR013783">
    <property type="entry name" value="Ig-like_fold"/>
</dbReference>
<evidence type="ECO:0000256" key="2">
    <source>
        <dbReference type="ARBA" id="ARBA00023136"/>
    </source>
</evidence>